<protein>
    <recommendedName>
        <fullName evidence="3">PE family protein</fullName>
    </recommendedName>
</protein>
<accession>A0ABP9QZY9</accession>
<organism evidence="1 2">
    <name type="scientific">Pseudonocardia eucalypti</name>
    <dbReference type="NCBI Taxonomy" id="648755"/>
    <lineage>
        <taxon>Bacteria</taxon>
        <taxon>Bacillati</taxon>
        <taxon>Actinomycetota</taxon>
        <taxon>Actinomycetes</taxon>
        <taxon>Pseudonocardiales</taxon>
        <taxon>Pseudonocardiaceae</taxon>
        <taxon>Pseudonocardia</taxon>
    </lineage>
</organism>
<proteinExistence type="predicted"/>
<evidence type="ECO:0000313" key="2">
    <source>
        <dbReference type="Proteomes" id="UP001428817"/>
    </source>
</evidence>
<keyword evidence="2" id="KW-1185">Reference proteome</keyword>
<dbReference type="EMBL" id="BAABJP010000043">
    <property type="protein sequence ID" value="GAA5169904.1"/>
    <property type="molecule type" value="Genomic_DNA"/>
</dbReference>
<evidence type="ECO:0000313" key="1">
    <source>
        <dbReference type="EMBL" id="GAA5169904.1"/>
    </source>
</evidence>
<name>A0ABP9QZY9_9PSEU</name>
<comment type="caution">
    <text evidence="1">The sequence shown here is derived from an EMBL/GenBank/DDBJ whole genome shotgun (WGS) entry which is preliminary data.</text>
</comment>
<sequence length="131" mass="14359">MISMQLVGDGASPDRMQAALNHVRMQVTPENILKVRAIFLQESERVLRILEGLRRVGVVGGGVGLCGDDPLSPQAAEAFNRRIGHELDQAGLYGKRLREVGEELGRMASSYGFTEADIRASFKPRDQGVRP</sequence>
<dbReference type="Proteomes" id="UP001428817">
    <property type="component" value="Unassembled WGS sequence"/>
</dbReference>
<evidence type="ECO:0008006" key="3">
    <source>
        <dbReference type="Google" id="ProtNLM"/>
    </source>
</evidence>
<reference evidence="2" key="1">
    <citation type="journal article" date="2019" name="Int. J. Syst. Evol. Microbiol.">
        <title>The Global Catalogue of Microorganisms (GCM) 10K type strain sequencing project: providing services to taxonomists for standard genome sequencing and annotation.</title>
        <authorList>
            <consortium name="The Broad Institute Genomics Platform"/>
            <consortium name="The Broad Institute Genome Sequencing Center for Infectious Disease"/>
            <person name="Wu L."/>
            <person name="Ma J."/>
        </authorList>
    </citation>
    <scope>NUCLEOTIDE SEQUENCE [LARGE SCALE GENOMIC DNA]</scope>
    <source>
        <strain evidence="2">JCM 18303</strain>
    </source>
</reference>
<gene>
    <name evidence="1" type="ORF">GCM10023321_66210</name>
</gene>